<dbReference type="GO" id="GO:0016020">
    <property type="term" value="C:membrane"/>
    <property type="evidence" value="ECO:0007669"/>
    <property type="project" value="InterPro"/>
</dbReference>
<dbReference type="Proteomes" id="UP000571084">
    <property type="component" value="Unassembled WGS sequence"/>
</dbReference>
<dbReference type="AlphaFoldDB" id="A0A840RW37"/>
<gene>
    <name evidence="3" type="ORF">HNR39_003958</name>
</gene>
<keyword evidence="1" id="KW-1133">Transmembrane helix</keyword>
<evidence type="ECO:0000313" key="3">
    <source>
        <dbReference type="EMBL" id="MBB5202095.1"/>
    </source>
</evidence>
<keyword evidence="1" id="KW-0472">Membrane</keyword>
<evidence type="ECO:0000256" key="1">
    <source>
        <dbReference type="SAM" id="Phobius"/>
    </source>
</evidence>
<comment type="caution">
    <text evidence="3">The sequence shown here is derived from an EMBL/GenBank/DDBJ whole genome shotgun (WGS) entry which is preliminary data.</text>
</comment>
<evidence type="ECO:0000259" key="2">
    <source>
        <dbReference type="Pfam" id="PF00892"/>
    </source>
</evidence>
<dbReference type="RefSeq" id="WP_245182271.1">
    <property type="nucleotide sequence ID" value="NZ_JAAOZT010000004.1"/>
</dbReference>
<dbReference type="Gene3D" id="1.10.3730.20">
    <property type="match status" value="1"/>
</dbReference>
<feature type="transmembrane region" description="Helical" evidence="1">
    <location>
        <begin position="68"/>
        <end position="87"/>
    </location>
</feature>
<reference evidence="3 4" key="1">
    <citation type="submission" date="2020-08" db="EMBL/GenBank/DDBJ databases">
        <title>Genomic Encyclopedia of Type Strains, Phase IV (KMG-IV): sequencing the most valuable type-strain genomes for metagenomic binning, comparative biology and taxonomic classification.</title>
        <authorList>
            <person name="Goeker M."/>
        </authorList>
    </citation>
    <scope>NUCLEOTIDE SEQUENCE [LARGE SCALE GENOMIC DNA]</scope>
    <source>
        <strain evidence="3 4">DSM 23240</strain>
    </source>
</reference>
<name>A0A840RW37_9BURK</name>
<dbReference type="Pfam" id="PF00892">
    <property type="entry name" value="EamA"/>
    <property type="match status" value="1"/>
</dbReference>
<dbReference type="EMBL" id="JACHHQ010000010">
    <property type="protein sequence ID" value="MBB5202095.1"/>
    <property type="molecule type" value="Genomic_DNA"/>
</dbReference>
<organism evidence="3 4">
    <name type="scientific">Glaciimonas immobilis</name>
    <dbReference type="NCBI Taxonomy" id="728004"/>
    <lineage>
        <taxon>Bacteria</taxon>
        <taxon>Pseudomonadati</taxon>
        <taxon>Pseudomonadota</taxon>
        <taxon>Betaproteobacteria</taxon>
        <taxon>Burkholderiales</taxon>
        <taxon>Oxalobacteraceae</taxon>
        <taxon>Glaciimonas</taxon>
    </lineage>
</organism>
<dbReference type="SUPFAM" id="SSF103481">
    <property type="entry name" value="Multidrug resistance efflux transporter EmrE"/>
    <property type="match status" value="1"/>
</dbReference>
<accession>A0A840RW37</accession>
<feature type="transmembrane region" description="Helical" evidence="1">
    <location>
        <begin position="99"/>
        <end position="119"/>
    </location>
</feature>
<evidence type="ECO:0000313" key="4">
    <source>
        <dbReference type="Proteomes" id="UP000571084"/>
    </source>
</evidence>
<dbReference type="PANTHER" id="PTHR22911:SF137">
    <property type="entry name" value="SOLUTE CARRIER FAMILY 35 MEMBER G2-RELATED"/>
    <property type="match status" value="1"/>
</dbReference>
<dbReference type="InterPro" id="IPR037185">
    <property type="entry name" value="EmrE-like"/>
</dbReference>
<keyword evidence="4" id="KW-1185">Reference proteome</keyword>
<feature type="transmembrane region" description="Helical" evidence="1">
    <location>
        <begin position="156"/>
        <end position="174"/>
    </location>
</feature>
<proteinExistence type="predicted"/>
<protein>
    <submittedName>
        <fullName evidence="3">Transporter family protein</fullName>
    </submittedName>
</protein>
<sequence>MPPRVVIELTASALPARVTGISAYRILTSENDMDLRNSWQLYALGSAFFAGLTAIFGKFGVTGLNSNFATFIRTVIILFVIAGIVTLRNEWQKPALVASANWLFLALSAIATGLSWLCYYHALQIGPITKVAPIDKLSVAFAIVLGLLFAGEQLTWPVAIGGSLIVAGSVVIIAF</sequence>
<feature type="transmembrane region" description="Helical" evidence="1">
    <location>
        <begin position="131"/>
        <end position="150"/>
    </location>
</feature>
<feature type="domain" description="EamA" evidence="2">
    <location>
        <begin position="38"/>
        <end position="173"/>
    </location>
</feature>
<keyword evidence="1" id="KW-0812">Transmembrane</keyword>
<dbReference type="PANTHER" id="PTHR22911">
    <property type="entry name" value="ACYL-MALONYL CONDENSING ENZYME-RELATED"/>
    <property type="match status" value="1"/>
</dbReference>
<dbReference type="InterPro" id="IPR000620">
    <property type="entry name" value="EamA_dom"/>
</dbReference>
<feature type="transmembrane region" description="Helical" evidence="1">
    <location>
        <begin position="39"/>
        <end position="56"/>
    </location>
</feature>